<proteinExistence type="predicted"/>
<protein>
    <submittedName>
        <fullName evidence="2">Helix-turn-helix domain protein</fullName>
    </submittedName>
</protein>
<evidence type="ECO:0000313" key="3">
    <source>
        <dbReference type="Proteomes" id="UP000036356"/>
    </source>
</evidence>
<dbReference type="RefSeq" id="WP_047812002.1">
    <property type="nucleotide sequence ID" value="NZ_LDZY01000023.1"/>
</dbReference>
<name>A0A0J1FK20_9FIRM</name>
<dbReference type="GO" id="GO:0003677">
    <property type="term" value="F:DNA binding"/>
    <property type="evidence" value="ECO:0007669"/>
    <property type="project" value="InterPro"/>
</dbReference>
<dbReference type="InterPro" id="IPR010093">
    <property type="entry name" value="SinI_DNA-bd"/>
</dbReference>
<comment type="caution">
    <text evidence="2">The sequence shown here is derived from an EMBL/GenBank/DDBJ whole genome shotgun (WGS) entry which is preliminary data.</text>
</comment>
<dbReference type="NCBIfam" id="TIGR01764">
    <property type="entry name" value="excise"/>
    <property type="match status" value="1"/>
</dbReference>
<reference evidence="2 3" key="1">
    <citation type="submission" date="2015-06" db="EMBL/GenBank/DDBJ databases">
        <title>Draft genome of the moderately acidophilic sulfate reducer Candidatus Desulfosporosinus acididurans strain M1.</title>
        <authorList>
            <person name="Poehlein A."/>
            <person name="Petzsch P."/>
            <person name="Johnson B.D."/>
            <person name="Schloemann M."/>
            <person name="Daniel R."/>
            <person name="Muehling M."/>
        </authorList>
    </citation>
    <scope>NUCLEOTIDE SEQUENCE [LARGE SCALE GENOMIC DNA]</scope>
    <source>
        <strain evidence="2 3">M1</strain>
    </source>
</reference>
<evidence type="ECO:0000313" key="2">
    <source>
        <dbReference type="EMBL" id="KLU63824.1"/>
    </source>
</evidence>
<feature type="domain" description="Helix-turn-helix" evidence="1">
    <location>
        <begin position="5"/>
        <end position="54"/>
    </location>
</feature>
<sequence length="78" mass="9141">MDNKYYTVAEIAELLHVRKNYVYELIDQNKIKAIRLSERRIRIPASSIQELIDRVVEVQYNSSGDVQPPKRGRRPNVS</sequence>
<organism evidence="2 3">
    <name type="scientific">Desulfosporosinus acididurans</name>
    <dbReference type="NCBI Taxonomy" id="476652"/>
    <lineage>
        <taxon>Bacteria</taxon>
        <taxon>Bacillati</taxon>
        <taxon>Bacillota</taxon>
        <taxon>Clostridia</taxon>
        <taxon>Eubacteriales</taxon>
        <taxon>Desulfitobacteriaceae</taxon>
        <taxon>Desulfosporosinus</taxon>
    </lineage>
</organism>
<keyword evidence="3" id="KW-1185">Reference proteome</keyword>
<dbReference type="InterPro" id="IPR041657">
    <property type="entry name" value="HTH_17"/>
</dbReference>
<dbReference type="AlphaFoldDB" id="A0A0J1FK20"/>
<dbReference type="PATRIC" id="fig|476652.3.peg.4486"/>
<dbReference type="EMBL" id="LDZY01000023">
    <property type="protein sequence ID" value="KLU63824.1"/>
    <property type="molecule type" value="Genomic_DNA"/>
</dbReference>
<accession>A0A0J1FK20</accession>
<evidence type="ECO:0000259" key="1">
    <source>
        <dbReference type="Pfam" id="PF12728"/>
    </source>
</evidence>
<dbReference type="Pfam" id="PF12728">
    <property type="entry name" value="HTH_17"/>
    <property type="match status" value="1"/>
</dbReference>
<gene>
    <name evidence="2" type="ORF">DEAC_c42400</name>
</gene>
<dbReference type="Proteomes" id="UP000036356">
    <property type="component" value="Unassembled WGS sequence"/>
</dbReference>